<proteinExistence type="predicted"/>
<gene>
    <name evidence="1" type="ORF">SAMN05421543_105183</name>
</gene>
<protein>
    <submittedName>
        <fullName evidence="1">Uncharacterized protein</fullName>
    </submittedName>
</protein>
<keyword evidence="2" id="KW-1185">Reference proteome</keyword>
<accession>A0A1I7HYY8</accession>
<evidence type="ECO:0000313" key="1">
    <source>
        <dbReference type="EMBL" id="SFU65890.1"/>
    </source>
</evidence>
<evidence type="ECO:0000313" key="2">
    <source>
        <dbReference type="Proteomes" id="UP000183508"/>
    </source>
</evidence>
<reference evidence="2" key="1">
    <citation type="submission" date="2016-10" db="EMBL/GenBank/DDBJ databases">
        <authorList>
            <person name="Varghese N."/>
        </authorList>
    </citation>
    <scope>NUCLEOTIDE SEQUENCE [LARGE SCALE GENOMIC DNA]</scope>
    <source>
        <strain evidence="2">DSM 17980</strain>
    </source>
</reference>
<sequence>MSLNTKEQPKVRNTPIRRIVEQACKENDSLLRRLSKS</sequence>
<organism evidence="1 2">
    <name type="scientific">Alicyclobacillus macrosporangiidus</name>
    <dbReference type="NCBI Taxonomy" id="392015"/>
    <lineage>
        <taxon>Bacteria</taxon>
        <taxon>Bacillati</taxon>
        <taxon>Bacillota</taxon>
        <taxon>Bacilli</taxon>
        <taxon>Bacillales</taxon>
        <taxon>Alicyclobacillaceae</taxon>
        <taxon>Alicyclobacillus</taxon>
    </lineage>
</organism>
<name>A0A1I7HYY8_9BACL</name>
<dbReference type="AlphaFoldDB" id="A0A1I7HYY8"/>
<dbReference type="EMBL" id="FPBV01000005">
    <property type="protein sequence ID" value="SFU65890.1"/>
    <property type="molecule type" value="Genomic_DNA"/>
</dbReference>
<dbReference type="Proteomes" id="UP000183508">
    <property type="component" value="Unassembled WGS sequence"/>
</dbReference>